<evidence type="ECO:0000313" key="10">
    <source>
        <dbReference type="Proteomes" id="UP001519332"/>
    </source>
</evidence>
<gene>
    <name evidence="9" type="ORF">JOF56_002971</name>
</gene>
<keyword evidence="4 5" id="KW-0720">Serine protease</keyword>
<evidence type="ECO:0000313" key="9">
    <source>
        <dbReference type="EMBL" id="MBP2322586.1"/>
    </source>
</evidence>
<keyword evidence="10" id="KW-1185">Reference proteome</keyword>
<dbReference type="Gene3D" id="3.40.50.200">
    <property type="entry name" value="Peptidase S8/S53 domain"/>
    <property type="match status" value="1"/>
</dbReference>
<dbReference type="PRINTS" id="PR00723">
    <property type="entry name" value="SUBTILISIN"/>
</dbReference>
<evidence type="ECO:0000256" key="7">
    <source>
        <dbReference type="SAM" id="SignalP"/>
    </source>
</evidence>
<feature type="signal peptide" evidence="7">
    <location>
        <begin position="1"/>
        <end position="29"/>
    </location>
</feature>
<dbReference type="InterPro" id="IPR051048">
    <property type="entry name" value="Peptidase_S8/S53_subtilisin"/>
</dbReference>
<dbReference type="Proteomes" id="UP001519332">
    <property type="component" value="Unassembled WGS sequence"/>
</dbReference>
<evidence type="ECO:0000256" key="5">
    <source>
        <dbReference type="PROSITE-ProRule" id="PRU01240"/>
    </source>
</evidence>
<dbReference type="InterPro" id="IPR000209">
    <property type="entry name" value="Peptidase_S8/S53_dom"/>
</dbReference>
<evidence type="ECO:0000256" key="2">
    <source>
        <dbReference type="ARBA" id="ARBA00022670"/>
    </source>
</evidence>
<dbReference type="EMBL" id="JAGINW010000001">
    <property type="protein sequence ID" value="MBP2322586.1"/>
    <property type="molecule type" value="Genomic_DNA"/>
</dbReference>
<accession>A0ABS4TFG9</accession>
<reference evidence="9 10" key="1">
    <citation type="submission" date="2021-03" db="EMBL/GenBank/DDBJ databases">
        <title>Sequencing the genomes of 1000 actinobacteria strains.</title>
        <authorList>
            <person name="Klenk H.-P."/>
        </authorList>
    </citation>
    <scope>NUCLEOTIDE SEQUENCE [LARGE SCALE GENOMIC DNA]</scope>
    <source>
        <strain evidence="9 10">DSM 46670</strain>
    </source>
</reference>
<proteinExistence type="inferred from homology"/>
<evidence type="ECO:0000256" key="3">
    <source>
        <dbReference type="ARBA" id="ARBA00022801"/>
    </source>
</evidence>
<dbReference type="InterPro" id="IPR022398">
    <property type="entry name" value="Peptidase_S8_His-AS"/>
</dbReference>
<dbReference type="GO" id="GO:0006508">
    <property type="term" value="P:proteolysis"/>
    <property type="evidence" value="ECO:0007669"/>
    <property type="project" value="UniProtKB-KW"/>
</dbReference>
<feature type="chain" id="PRO_5045486579" evidence="7">
    <location>
        <begin position="30"/>
        <end position="1057"/>
    </location>
</feature>
<dbReference type="RefSeq" id="WP_209638129.1">
    <property type="nucleotide sequence ID" value="NZ_JAGINW010000001.1"/>
</dbReference>
<dbReference type="GO" id="GO:0008233">
    <property type="term" value="F:peptidase activity"/>
    <property type="evidence" value="ECO:0007669"/>
    <property type="project" value="UniProtKB-KW"/>
</dbReference>
<name>A0ABS4TFG9_9PSEU</name>
<comment type="caution">
    <text evidence="9">The sequence shown here is derived from an EMBL/GenBank/DDBJ whole genome shotgun (WGS) entry which is preliminary data.</text>
</comment>
<evidence type="ECO:0000256" key="1">
    <source>
        <dbReference type="ARBA" id="ARBA00011073"/>
    </source>
</evidence>
<dbReference type="PROSITE" id="PS00138">
    <property type="entry name" value="SUBTILASE_SER"/>
    <property type="match status" value="1"/>
</dbReference>
<feature type="active site" description="Charge relay system" evidence="5">
    <location>
        <position position="405"/>
    </location>
</feature>
<dbReference type="PROSITE" id="PS00136">
    <property type="entry name" value="SUBTILASE_ASP"/>
    <property type="match status" value="1"/>
</dbReference>
<sequence length="1057" mass="111369">MSHKRSSIGVLTGLIAWGLAVPISGTANAAPITGTAPTAAPIAVTLFTGDKVILDGQFGARVQPAKGRQRTQFDIQKDERGDVHVIPADATGMLRSGRLDPRLFNVTQLFEGGYDDTNRKDVPLIVSGQGVAATKVLDLPSIQGAAVRVDKAAGLPEFKSVGKIWLDGPVRASLDKSVPQVGAPEAWSSGYTGKGATVAVLDSGIDTTHPDLADAVIKAENFTDATTGTDDRFGHGTHVASTITGNHAKYQGVAPETNLLNGKVLDDGGGGRESWIIAGMQWAAAQGADVVNMSLGSRFPSAGTDPMSLAVNRITAETGTLFVISAGNTGGQPGSPAAADAALTVGAVDHNDQLAPFSSRGPRWGDDAIKPDITAPGVDIAAAKATHGKIGSPVDATHVRLSGTSMAAPHVAGAAAILAQQHPEWKADQLKAALMASAKPNPALSVFEQGSGRLDVAKAVKQSVYTSPASVNAGVAQWPHNDDTPIKKTLTYHNSANAPVTANLTADVRGPAGAPAPTGMFTFSQNTITIPAGGQAQVEITIDTRAAGPDGLYSGFVLAGDVRTPIAVNREVESYNIAMSFLGMDGNPTPDYSTRFVNLDIEKAYLPYDASGSLTVRLPKGRFYFNARMDTTQGVVLASEPEYVVNGDTTFVIDSQASRPIGFTVDKPGAKAGMVFFGFDRRTVWAGGTGDFYQANSFDGFRVRPSTTTAAPGQFTFVTEGRLAQPDGEGGFFDSPYLYSLHHEVDGKVPAEPLTRVRDKDLAKVVSEHAATAPGRFGMREGVVIRALPYSLEEFYTPDFGWNKSFTQQLGPDWFADHEITLSNMNKRTYKRGSTTTERWNYSVLGPAFAAEESGKAAHAMRDHDEISLNIGMYADQAPGRTSSAYDTGSTTLYKDGKQIGRKEVSGYGNFVVPPGDGTYQLHIEGSNNLAVSSKIIADWTFKSGTVTGDKSAALPLLAVRFTPTLDNQNRAHRAVPTVVPVNIDHNTGGKAKPTAIQVSHDDGTTWKPAPVFNAGGKWFTVLVHPAGAKSVSLKASAKDAAGNSVEQTILQAFLLK</sequence>
<feature type="active site" description="Charge relay system" evidence="5">
    <location>
        <position position="202"/>
    </location>
</feature>
<evidence type="ECO:0000256" key="6">
    <source>
        <dbReference type="RuleBase" id="RU003355"/>
    </source>
</evidence>
<dbReference type="Pfam" id="PF00082">
    <property type="entry name" value="Peptidase_S8"/>
    <property type="match status" value="1"/>
</dbReference>
<evidence type="ECO:0000256" key="4">
    <source>
        <dbReference type="ARBA" id="ARBA00022825"/>
    </source>
</evidence>
<dbReference type="SUPFAM" id="SSF52743">
    <property type="entry name" value="Subtilisin-like"/>
    <property type="match status" value="1"/>
</dbReference>
<feature type="domain" description="Peptidase S8/S53" evidence="8">
    <location>
        <begin position="193"/>
        <end position="452"/>
    </location>
</feature>
<keyword evidence="7" id="KW-0732">Signal</keyword>
<dbReference type="PANTHER" id="PTHR43399:SF4">
    <property type="entry name" value="CELL WALL-ASSOCIATED PROTEASE"/>
    <property type="match status" value="1"/>
</dbReference>
<dbReference type="InterPro" id="IPR023828">
    <property type="entry name" value="Peptidase_S8_Ser-AS"/>
</dbReference>
<protein>
    <submittedName>
        <fullName evidence="9">Subtilisin family serine protease</fullName>
    </submittedName>
</protein>
<dbReference type="PANTHER" id="PTHR43399">
    <property type="entry name" value="SUBTILISIN-RELATED"/>
    <property type="match status" value="1"/>
</dbReference>
<feature type="active site" description="Charge relay system" evidence="5">
    <location>
        <position position="235"/>
    </location>
</feature>
<keyword evidence="3 5" id="KW-0378">Hydrolase</keyword>
<dbReference type="InterPro" id="IPR036852">
    <property type="entry name" value="Peptidase_S8/S53_dom_sf"/>
</dbReference>
<comment type="similarity">
    <text evidence="1 5 6">Belongs to the peptidase S8 family.</text>
</comment>
<organism evidence="9 10">
    <name type="scientific">Kibdelosporangium banguiense</name>
    <dbReference type="NCBI Taxonomy" id="1365924"/>
    <lineage>
        <taxon>Bacteria</taxon>
        <taxon>Bacillati</taxon>
        <taxon>Actinomycetota</taxon>
        <taxon>Actinomycetes</taxon>
        <taxon>Pseudonocardiales</taxon>
        <taxon>Pseudonocardiaceae</taxon>
        <taxon>Kibdelosporangium</taxon>
    </lineage>
</organism>
<keyword evidence="2 5" id="KW-0645">Protease</keyword>
<dbReference type="PROSITE" id="PS51892">
    <property type="entry name" value="SUBTILASE"/>
    <property type="match status" value="1"/>
</dbReference>
<dbReference type="InterPro" id="IPR015500">
    <property type="entry name" value="Peptidase_S8_subtilisin-rel"/>
</dbReference>
<dbReference type="PROSITE" id="PS00137">
    <property type="entry name" value="SUBTILASE_HIS"/>
    <property type="match status" value="1"/>
</dbReference>
<dbReference type="InterPro" id="IPR023827">
    <property type="entry name" value="Peptidase_S8_Asp-AS"/>
</dbReference>
<evidence type="ECO:0000259" key="8">
    <source>
        <dbReference type="Pfam" id="PF00082"/>
    </source>
</evidence>